<feature type="binding site" evidence="3">
    <location>
        <position position="470"/>
    </location>
    <ligand>
        <name>dimethylallyl diphosphate</name>
        <dbReference type="ChEBI" id="CHEBI:57623"/>
    </ligand>
</feature>
<feature type="binding site" evidence="3">
    <location>
        <position position="297"/>
    </location>
    <ligand>
        <name>dimethylallyl diphosphate</name>
        <dbReference type="ChEBI" id="CHEBI:57623"/>
    </ligand>
</feature>
<keyword evidence="6" id="KW-1185">Reference proteome</keyword>
<feature type="compositionally biased region" description="Pro residues" evidence="4">
    <location>
        <begin position="14"/>
        <end position="24"/>
    </location>
</feature>
<feature type="binding site" evidence="3">
    <location>
        <position position="139"/>
    </location>
    <ligand>
        <name>dimethylallyl diphosphate</name>
        <dbReference type="ChEBI" id="CHEBI:57623"/>
    </ligand>
</feature>
<sequence length="483" mass="54417">MATTDQSQESVTHPVPPLPEPPPATSDKDTTLRDARKTQTSKSKASDSPWDIIVQYPTQPPNPNELKWWKNIAPLMGRLLQVAQYPLSHQYQYLLFLRNQLVPFLGPYPHQWRSLLTITGHPFEMSLNFQGNGSASTVRLTMEPIGPMTDTAHDRFNQVAAAQISAQVAAQGLKAFDMELHRQIMGYFAVSGEEEQRLVRDYIFTPHSVQGTYCMGFDFLPAGIIAAKGYAFLGVRWKLAPAALGATVLECLERMHARTGTGNVAAARMAVEYLEAGNHFTEFNFLGWDYADAATSRLKLYGMCGGEKPPSLEKAEDVWTLGGKAQGESWCEKGLELLRRLWAYLVEDDEAGICSCGRHLAGNSEEQQETHRQSCLARQLFVLAWNYEIHPDRETPLPKMYLSLHRKNDLFAARALARFFRSLGWEDKANTYVNDLQYVFAHEDLSRTTRIHSIVSLAYPEGKGAYVSMYYHSCLEYGTSLFE</sequence>
<dbReference type="GO" id="GO:0009820">
    <property type="term" value="P:alkaloid metabolic process"/>
    <property type="evidence" value="ECO:0007669"/>
    <property type="project" value="InterPro"/>
</dbReference>
<evidence type="ECO:0000256" key="4">
    <source>
        <dbReference type="SAM" id="MobiDB-lite"/>
    </source>
</evidence>
<proteinExistence type="inferred from homology"/>
<feature type="region of interest" description="Disordered" evidence="4">
    <location>
        <begin position="1"/>
        <end position="52"/>
    </location>
</feature>
<accession>A0A8T8XAN5</accession>
<evidence type="ECO:0000313" key="6">
    <source>
        <dbReference type="Proteomes" id="UP000249497"/>
    </source>
</evidence>
<comment type="similarity">
    <text evidence="1">Belongs to the tryptophan dimethylallyltransferase family.</text>
</comment>
<dbReference type="SFLD" id="SFLDS00036">
    <property type="entry name" value="Aromatic_Prenyltransferase"/>
    <property type="match status" value="1"/>
</dbReference>
<feature type="binding site" evidence="3">
    <location>
        <position position="301"/>
    </location>
    <ligand>
        <name>dimethylallyl diphosphate</name>
        <dbReference type="ChEBI" id="CHEBI:57623"/>
    </ligand>
</feature>
<evidence type="ECO:0000256" key="3">
    <source>
        <dbReference type="PIRSR" id="PIRSR000509-1"/>
    </source>
</evidence>
<evidence type="ECO:0000256" key="2">
    <source>
        <dbReference type="ARBA" id="ARBA00022679"/>
    </source>
</evidence>
<organism evidence="5 6">
    <name type="scientific">Aspergillus japonicus CBS 114.51</name>
    <dbReference type="NCBI Taxonomy" id="1448312"/>
    <lineage>
        <taxon>Eukaryota</taxon>
        <taxon>Fungi</taxon>
        <taxon>Dikarya</taxon>
        <taxon>Ascomycota</taxon>
        <taxon>Pezizomycotina</taxon>
        <taxon>Eurotiomycetes</taxon>
        <taxon>Eurotiomycetidae</taxon>
        <taxon>Eurotiales</taxon>
        <taxon>Aspergillaceae</taxon>
        <taxon>Aspergillus</taxon>
        <taxon>Aspergillus subgen. Circumdati</taxon>
    </lineage>
</organism>
<dbReference type="NCBIfam" id="TIGR03429">
    <property type="entry name" value="arom_pren_DMATS"/>
    <property type="match status" value="1"/>
</dbReference>
<dbReference type="InterPro" id="IPR033964">
    <property type="entry name" value="ABBA"/>
</dbReference>
<dbReference type="OrthoDB" id="5392033at2759"/>
<feature type="binding site" evidence="3">
    <location>
        <position position="401"/>
    </location>
    <ligand>
        <name>dimethylallyl diphosphate</name>
        <dbReference type="ChEBI" id="CHEBI:57623"/>
    </ligand>
</feature>
<feature type="compositionally biased region" description="Polar residues" evidence="4">
    <location>
        <begin position="1"/>
        <end position="11"/>
    </location>
</feature>
<dbReference type="AlphaFoldDB" id="A0A8T8XAN5"/>
<name>A0A8T8XAN5_ASPJA</name>
<feature type="binding site" evidence="3">
    <location>
        <position position="228"/>
    </location>
    <ligand>
        <name>dimethylallyl diphosphate</name>
        <dbReference type="ChEBI" id="CHEBI:57623"/>
    </ligand>
</feature>
<dbReference type="CDD" id="cd13929">
    <property type="entry name" value="PT-DMATS_CymD"/>
    <property type="match status" value="1"/>
</dbReference>
<feature type="compositionally biased region" description="Basic and acidic residues" evidence="4">
    <location>
        <begin position="26"/>
        <end position="37"/>
    </location>
</feature>
<dbReference type="SFLD" id="SFLDG01162">
    <property type="entry name" value="I"/>
    <property type="match status" value="1"/>
</dbReference>
<dbReference type="PANTHER" id="PTHR40627:SF3">
    <property type="entry name" value="PRENYLTRANSFERASE ASQH2-RELATED"/>
    <property type="match status" value="1"/>
</dbReference>
<gene>
    <name evidence="5" type="ORF">BO86DRAFT_209812</name>
</gene>
<evidence type="ECO:0000313" key="5">
    <source>
        <dbReference type="EMBL" id="RAH84914.1"/>
    </source>
</evidence>
<dbReference type="Pfam" id="PF11991">
    <property type="entry name" value="Trp_DMAT"/>
    <property type="match status" value="1"/>
</dbReference>
<feature type="binding site" evidence="3">
    <location>
        <position position="230"/>
    </location>
    <ligand>
        <name>dimethylallyl diphosphate</name>
        <dbReference type="ChEBI" id="CHEBI:57623"/>
    </ligand>
</feature>
<dbReference type="InterPro" id="IPR017795">
    <property type="entry name" value="ABBA_NscD-like"/>
</dbReference>
<feature type="binding site" evidence="3">
    <location>
        <position position="299"/>
    </location>
    <ligand>
        <name>dimethylallyl diphosphate</name>
        <dbReference type="ChEBI" id="CHEBI:57623"/>
    </ligand>
</feature>
<dbReference type="GeneID" id="37170519"/>
<evidence type="ECO:0000256" key="1">
    <source>
        <dbReference type="ARBA" id="ARBA00010209"/>
    </source>
</evidence>
<dbReference type="InterPro" id="IPR012148">
    <property type="entry name" value="ABBA_DMATS-like"/>
</dbReference>
<dbReference type="PIRSF" id="PIRSF000509">
    <property type="entry name" value="Trp_DMAT"/>
    <property type="match status" value="1"/>
</dbReference>
<dbReference type="RefSeq" id="XP_025530808.1">
    <property type="nucleotide sequence ID" value="XM_025666827.1"/>
</dbReference>
<feature type="binding site" evidence="3">
    <location>
        <position position="124"/>
    </location>
    <ligand>
        <name>L-tryptophan</name>
        <dbReference type="ChEBI" id="CHEBI:57912"/>
    </ligand>
</feature>
<dbReference type="PANTHER" id="PTHR40627">
    <property type="entry name" value="INDOLE PRENYLTRANSFERASE TDIB-RELATED"/>
    <property type="match status" value="1"/>
</dbReference>
<dbReference type="GO" id="GO:0016765">
    <property type="term" value="F:transferase activity, transferring alkyl or aryl (other than methyl) groups"/>
    <property type="evidence" value="ECO:0007669"/>
    <property type="project" value="InterPro"/>
</dbReference>
<dbReference type="EMBL" id="KZ824776">
    <property type="protein sequence ID" value="RAH84914.1"/>
    <property type="molecule type" value="Genomic_DNA"/>
</dbReference>
<keyword evidence="2" id="KW-0808">Transferase</keyword>
<reference evidence="5 6" key="1">
    <citation type="submission" date="2018-02" db="EMBL/GenBank/DDBJ databases">
        <title>The genomes of Aspergillus section Nigri reveals drivers in fungal speciation.</title>
        <authorList>
            <consortium name="DOE Joint Genome Institute"/>
            <person name="Vesth T.C."/>
            <person name="Nybo J."/>
            <person name="Theobald S."/>
            <person name="Brandl J."/>
            <person name="Frisvad J.C."/>
            <person name="Nielsen K.F."/>
            <person name="Lyhne E.K."/>
            <person name="Kogle M.E."/>
            <person name="Kuo A."/>
            <person name="Riley R."/>
            <person name="Clum A."/>
            <person name="Nolan M."/>
            <person name="Lipzen A."/>
            <person name="Salamov A."/>
            <person name="Henrissat B."/>
            <person name="Wiebenga A."/>
            <person name="De vries R.P."/>
            <person name="Grigoriev I.V."/>
            <person name="Mortensen U.H."/>
            <person name="Andersen M.R."/>
            <person name="Baker S.E."/>
        </authorList>
    </citation>
    <scope>NUCLEOTIDE SEQUENCE [LARGE SCALE GENOMIC DNA]</scope>
    <source>
        <strain evidence="5 6">CBS 114.51</strain>
    </source>
</reference>
<protein>
    <submittedName>
        <fullName evidence="5">Aromatic prenyltransferase</fullName>
    </submittedName>
</protein>
<dbReference type="Proteomes" id="UP000249497">
    <property type="component" value="Unassembled WGS sequence"/>
</dbReference>
<feature type="binding site" evidence="3">
    <location>
        <position position="466"/>
    </location>
    <ligand>
        <name>dimethylallyl diphosphate</name>
        <dbReference type="ChEBI" id="CHEBI:57623"/>
    </ligand>
</feature>